<evidence type="ECO:0000313" key="1">
    <source>
        <dbReference type="EMBL" id="SCU96217.1"/>
    </source>
</evidence>
<gene>
    <name evidence="1" type="ORF">LAMI_0F05688G</name>
</gene>
<dbReference type="GO" id="GO:0000372">
    <property type="term" value="P:Group I intron splicing"/>
    <property type="evidence" value="ECO:0007669"/>
    <property type="project" value="InterPro"/>
</dbReference>
<dbReference type="OrthoDB" id="4041451at2759"/>
<evidence type="ECO:0000313" key="2">
    <source>
        <dbReference type="Proteomes" id="UP000191024"/>
    </source>
</evidence>
<organism evidence="1 2">
    <name type="scientific">Lachancea mirantina</name>
    <dbReference type="NCBI Taxonomy" id="1230905"/>
    <lineage>
        <taxon>Eukaryota</taxon>
        <taxon>Fungi</taxon>
        <taxon>Dikarya</taxon>
        <taxon>Ascomycota</taxon>
        <taxon>Saccharomycotina</taxon>
        <taxon>Saccharomycetes</taxon>
        <taxon>Saccharomycetales</taxon>
        <taxon>Saccharomycetaceae</taxon>
        <taxon>Lachancea</taxon>
    </lineage>
</organism>
<dbReference type="GO" id="GO:1990904">
    <property type="term" value="C:ribonucleoprotein complex"/>
    <property type="evidence" value="ECO:0007669"/>
    <property type="project" value="InterPro"/>
</dbReference>
<dbReference type="EMBL" id="LT598467">
    <property type="protein sequence ID" value="SCU96217.1"/>
    <property type="molecule type" value="Genomic_DNA"/>
</dbReference>
<dbReference type="Pfam" id="PF13762">
    <property type="entry name" value="MNE1"/>
    <property type="match status" value="1"/>
</dbReference>
<dbReference type="Proteomes" id="UP000191024">
    <property type="component" value="Chromosome F"/>
</dbReference>
<sequence>MLRLTLSKPRYAIQDLAARTLGGEKLMLKVNECFLEELRPNYYTLSDVWLSEAISPKSEGLGIARRSRLQQNPMNTKILLSVERIVKTLRRLRVMNDKTPFFALLNRLGSSDIEWDSPSYHFADSRTPLELYNEIAYMLHDVARQTSSVSDRMILSKFTLSQLDAYLQTTKSRELQPDRIFLKNCIDLIIQSGSHYYVRSALKLVSDEELENYGMLAFYLQTNQVFHLEAHLQRRIYSAKFIDPKIFSDLLYKCACEFIKYSAEEQACDVLQFGIDHQCGRVWRNLNRVRVMAKKYGMFKLTLVLNKARNSFTFPVSWKAFQEDLNLKDYISLLEKSHFDFYKNFYAFDFLLNKLSDRNMSVSEWRKYIDQTQPSDACRNSLKEFHLLLILNHVASSKGLGFLSLLLHSLMCRSGYANIFINTLKLNSGESRSGFRAILHCLSKSTSSTISGYESFRFFTETYPKLSKEKGLPLFDLNQKDYCLFMRTCLSGTNYRLFYFYFFHYLMKFQKDILKVDEVSKKWVWAFHPDLNGIIHERLAVDLKEPNIIPFSPRSWKI</sequence>
<dbReference type="InterPro" id="IPR025694">
    <property type="entry name" value="MNE1"/>
</dbReference>
<reference evidence="2" key="1">
    <citation type="submission" date="2016-03" db="EMBL/GenBank/DDBJ databases">
        <authorList>
            <person name="Devillers H."/>
        </authorList>
    </citation>
    <scope>NUCLEOTIDE SEQUENCE [LARGE SCALE GENOMIC DNA]</scope>
</reference>
<accession>A0A1G4JYE3</accession>
<keyword evidence="2" id="KW-1185">Reference proteome</keyword>
<dbReference type="AlphaFoldDB" id="A0A1G4JYE3"/>
<name>A0A1G4JYE3_9SACH</name>
<protein>
    <submittedName>
        <fullName evidence="1">LAMI_0F05688g1_1</fullName>
    </submittedName>
</protein>
<proteinExistence type="predicted"/>